<dbReference type="AlphaFoldDB" id="A0A016T2C1"/>
<accession>A0A016T2C1</accession>
<dbReference type="EMBL" id="JARK01001482">
    <property type="protein sequence ID" value="EYB96880.1"/>
    <property type="molecule type" value="Genomic_DNA"/>
</dbReference>
<feature type="compositionally biased region" description="Polar residues" evidence="1">
    <location>
        <begin position="57"/>
        <end position="67"/>
    </location>
</feature>
<evidence type="ECO:0000313" key="2">
    <source>
        <dbReference type="EMBL" id="EYB96880.1"/>
    </source>
</evidence>
<feature type="region of interest" description="Disordered" evidence="1">
    <location>
        <begin position="57"/>
        <end position="87"/>
    </location>
</feature>
<proteinExistence type="predicted"/>
<keyword evidence="3" id="KW-1185">Reference proteome</keyword>
<evidence type="ECO:0000256" key="1">
    <source>
        <dbReference type="SAM" id="MobiDB-lite"/>
    </source>
</evidence>
<name>A0A016T2C1_9BILA</name>
<protein>
    <submittedName>
        <fullName evidence="2">Uncharacterized protein</fullName>
    </submittedName>
</protein>
<sequence length="87" mass="9951">MDDGEVSFNEAEKLIIRDQHKAWSATVEEGKTRQKRTFLIPIGKKPRESPLKKFLSTLQKTSRTCESPSKKLSPPHEKTNSRASKKK</sequence>
<evidence type="ECO:0000313" key="3">
    <source>
        <dbReference type="Proteomes" id="UP000024635"/>
    </source>
</evidence>
<comment type="caution">
    <text evidence="2">The sequence shown here is derived from an EMBL/GenBank/DDBJ whole genome shotgun (WGS) entry which is preliminary data.</text>
</comment>
<reference evidence="3" key="1">
    <citation type="journal article" date="2015" name="Nat. Genet.">
        <title>The genome and transcriptome of the zoonotic hookworm Ancylostoma ceylanicum identify infection-specific gene families.</title>
        <authorList>
            <person name="Schwarz E.M."/>
            <person name="Hu Y."/>
            <person name="Antoshechkin I."/>
            <person name="Miller M.M."/>
            <person name="Sternberg P.W."/>
            <person name="Aroian R.V."/>
        </authorList>
    </citation>
    <scope>NUCLEOTIDE SEQUENCE</scope>
    <source>
        <strain evidence="3">HY135</strain>
    </source>
</reference>
<organism evidence="2 3">
    <name type="scientific">Ancylostoma ceylanicum</name>
    <dbReference type="NCBI Taxonomy" id="53326"/>
    <lineage>
        <taxon>Eukaryota</taxon>
        <taxon>Metazoa</taxon>
        <taxon>Ecdysozoa</taxon>
        <taxon>Nematoda</taxon>
        <taxon>Chromadorea</taxon>
        <taxon>Rhabditida</taxon>
        <taxon>Rhabditina</taxon>
        <taxon>Rhabditomorpha</taxon>
        <taxon>Strongyloidea</taxon>
        <taxon>Ancylostomatidae</taxon>
        <taxon>Ancylostomatinae</taxon>
        <taxon>Ancylostoma</taxon>
    </lineage>
</organism>
<dbReference type="Proteomes" id="UP000024635">
    <property type="component" value="Unassembled WGS sequence"/>
</dbReference>
<gene>
    <name evidence="2" type="primary">Acey_s0146.g2556</name>
    <name evidence="2" type="ORF">Y032_0146g2556</name>
</gene>